<evidence type="ECO:0000256" key="1">
    <source>
        <dbReference type="SAM" id="MobiDB-lite"/>
    </source>
</evidence>
<sequence>MRAAQSDSVTDDPFSDDAFSEDDREVPTVSCERCGREWELDREVDDLDPGSHAIEQFALDHERHTGHYPDGVTPWVARCDRCPDGERFLAERPARRWARTHARHTRHPVRIEAPRGDDEVVSPGDGENGS</sequence>
<keyword evidence="3" id="KW-1185">Reference proteome</keyword>
<feature type="region of interest" description="Disordered" evidence="1">
    <location>
        <begin position="98"/>
        <end position="130"/>
    </location>
</feature>
<dbReference type="PATRIC" id="fig|1227467.4.peg.2348"/>
<dbReference type="EMBL" id="AOJM01000066">
    <property type="protein sequence ID" value="ELZ46826.1"/>
    <property type="molecule type" value="Genomic_DNA"/>
</dbReference>
<reference evidence="2 3" key="1">
    <citation type="journal article" date="2014" name="PLoS Genet.">
        <title>Phylogenetically driven sequencing of extremely halophilic archaea reveals strategies for static and dynamic osmo-response.</title>
        <authorList>
            <person name="Becker E.A."/>
            <person name="Seitzer P.M."/>
            <person name="Tritt A."/>
            <person name="Larsen D."/>
            <person name="Krusor M."/>
            <person name="Yao A.I."/>
            <person name="Wu D."/>
            <person name="Madern D."/>
            <person name="Eisen J.A."/>
            <person name="Darling A.E."/>
            <person name="Facciotti M.T."/>
        </authorList>
    </citation>
    <scope>NUCLEOTIDE SEQUENCE [LARGE SCALE GENOMIC DNA]</scope>
    <source>
        <strain evidence="2 3">JCM 9100</strain>
    </source>
</reference>
<dbReference type="Pfam" id="PF26258">
    <property type="entry name" value="DUF8062"/>
    <property type="match status" value="1"/>
</dbReference>
<dbReference type="AlphaFoldDB" id="M0EGB5"/>
<evidence type="ECO:0000313" key="2">
    <source>
        <dbReference type="EMBL" id="ELZ46826.1"/>
    </source>
</evidence>
<feature type="region of interest" description="Disordered" evidence="1">
    <location>
        <begin position="1"/>
        <end position="27"/>
    </location>
</feature>
<dbReference type="InterPro" id="IPR058375">
    <property type="entry name" value="DUF8062"/>
</dbReference>
<proteinExistence type="predicted"/>
<name>M0EGB5_9EURY</name>
<protein>
    <submittedName>
        <fullName evidence="2">Uncharacterized protein</fullName>
    </submittedName>
</protein>
<organism evidence="2 3">
    <name type="scientific">Halorubrum distributum JCM 9100</name>
    <dbReference type="NCBI Taxonomy" id="1227467"/>
    <lineage>
        <taxon>Archaea</taxon>
        <taxon>Methanobacteriati</taxon>
        <taxon>Methanobacteriota</taxon>
        <taxon>Stenosarchaea group</taxon>
        <taxon>Halobacteria</taxon>
        <taxon>Halobacteriales</taxon>
        <taxon>Haloferacaceae</taxon>
        <taxon>Halorubrum</taxon>
        <taxon>Halorubrum distributum group</taxon>
    </lineage>
</organism>
<accession>M0EGB5</accession>
<feature type="compositionally biased region" description="Basic residues" evidence="1">
    <location>
        <begin position="98"/>
        <end position="108"/>
    </location>
</feature>
<dbReference type="Proteomes" id="UP000011526">
    <property type="component" value="Unassembled WGS sequence"/>
</dbReference>
<gene>
    <name evidence="2" type="ORF">C465_11942</name>
</gene>
<evidence type="ECO:0000313" key="3">
    <source>
        <dbReference type="Proteomes" id="UP000011526"/>
    </source>
</evidence>
<feature type="compositionally biased region" description="Acidic residues" evidence="1">
    <location>
        <begin position="9"/>
        <end position="24"/>
    </location>
</feature>
<feature type="compositionally biased region" description="Basic and acidic residues" evidence="1">
    <location>
        <begin position="109"/>
        <end position="118"/>
    </location>
</feature>
<comment type="caution">
    <text evidence="2">The sequence shown here is derived from an EMBL/GenBank/DDBJ whole genome shotgun (WGS) entry which is preliminary data.</text>
</comment>